<dbReference type="OrthoDB" id="6247875at2759"/>
<proteinExistence type="predicted"/>
<evidence type="ECO:0000313" key="8">
    <source>
        <dbReference type="Proteomes" id="UP000092993"/>
    </source>
</evidence>
<keyword evidence="3" id="KW-0539">Nucleus</keyword>
<keyword evidence="8" id="KW-1185">Reference proteome</keyword>
<dbReference type="Proteomes" id="UP000092993">
    <property type="component" value="Unassembled WGS sequence"/>
</dbReference>
<feature type="compositionally biased region" description="Basic residues" evidence="4">
    <location>
        <begin position="191"/>
        <end position="200"/>
    </location>
</feature>
<dbReference type="InterPro" id="IPR036910">
    <property type="entry name" value="HMG_box_dom_sf"/>
</dbReference>
<feature type="compositionally biased region" description="Low complexity" evidence="4">
    <location>
        <begin position="296"/>
        <end position="323"/>
    </location>
</feature>
<dbReference type="STRING" id="5627.A0A1C7MSG7"/>
<evidence type="ECO:0000256" key="3">
    <source>
        <dbReference type="PROSITE-ProRule" id="PRU00267"/>
    </source>
</evidence>
<dbReference type="GO" id="GO:0000978">
    <property type="term" value="F:RNA polymerase II cis-regulatory region sequence-specific DNA binding"/>
    <property type="evidence" value="ECO:0007669"/>
    <property type="project" value="TreeGrafter"/>
</dbReference>
<feature type="compositionally biased region" description="Basic and acidic residues" evidence="4">
    <location>
        <begin position="344"/>
        <end position="354"/>
    </location>
</feature>
<evidence type="ECO:0000256" key="5">
    <source>
        <dbReference type="SAM" id="Phobius"/>
    </source>
</evidence>
<dbReference type="InterPro" id="IPR009071">
    <property type="entry name" value="HMG_box_dom"/>
</dbReference>
<dbReference type="GO" id="GO:0000122">
    <property type="term" value="P:negative regulation of transcription by RNA polymerase II"/>
    <property type="evidence" value="ECO:0007669"/>
    <property type="project" value="TreeGrafter"/>
</dbReference>
<feature type="DNA-binding region" description="HMG box" evidence="3">
    <location>
        <begin position="120"/>
        <end position="189"/>
    </location>
</feature>
<organism evidence="7 8">
    <name type="scientific">Grifola frondosa</name>
    <name type="common">Maitake</name>
    <name type="synonym">Polyporus frondosus</name>
    <dbReference type="NCBI Taxonomy" id="5627"/>
    <lineage>
        <taxon>Eukaryota</taxon>
        <taxon>Fungi</taxon>
        <taxon>Dikarya</taxon>
        <taxon>Basidiomycota</taxon>
        <taxon>Agaricomycotina</taxon>
        <taxon>Agaricomycetes</taxon>
        <taxon>Polyporales</taxon>
        <taxon>Grifolaceae</taxon>
        <taxon>Grifola</taxon>
    </lineage>
</organism>
<evidence type="ECO:0000256" key="2">
    <source>
        <dbReference type="ARBA" id="ARBA00023163"/>
    </source>
</evidence>
<reference evidence="7 8" key="1">
    <citation type="submission" date="2016-03" db="EMBL/GenBank/DDBJ databases">
        <title>Whole genome sequencing of Grifola frondosa 9006-11.</title>
        <authorList>
            <person name="Min B."/>
            <person name="Park H."/>
            <person name="Kim J.-G."/>
            <person name="Cho H."/>
            <person name="Oh Y.-L."/>
            <person name="Kong W.-S."/>
            <person name="Choi I.-G."/>
        </authorList>
    </citation>
    <scope>NUCLEOTIDE SEQUENCE [LARGE SCALE GENOMIC DNA]</scope>
    <source>
        <strain evidence="7 8">9006-11</strain>
    </source>
</reference>
<gene>
    <name evidence="7" type="primary">Sox14</name>
    <name evidence="7" type="ORF">A0H81_00316</name>
</gene>
<comment type="caution">
    <text evidence="7">The sequence shown here is derived from an EMBL/GenBank/DDBJ whole genome shotgun (WGS) entry which is preliminary data.</text>
</comment>
<feature type="compositionally biased region" description="Acidic residues" evidence="4">
    <location>
        <begin position="324"/>
        <end position="334"/>
    </location>
</feature>
<feature type="transmembrane region" description="Helical" evidence="5">
    <location>
        <begin position="35"/>
        <end position="54"/>
    </location>
</feature>
<dbReference type="SMART" id="SM00398">
    <property type="entry name" value="HMG"/>
    <property type="match status" value="1"/>
</dbReference>
<dbReference type="PANTHER" id="PTHR10270">
    <property type="entry name" value="SOX TRANSCRIPTION FACTOR"/>
    <property type="match status" value="1"/>
</dbReference>
<evidence type="ECO:0000259" key="6">
    <source>
        <dbReference type="PROSITE" id="PS50118"/>
    </source>
</evidence>
<evidence type="ECO:0000313" key="7">
    <source>
        <dbReference type="EMBL" id="OBZ79813.1"/>
    </source>
</evidence>
<keyword evidence="5" id="KW-0472">Membrane</keyword>
<feature type="domain" description="HMG box" evidence="6">
    <location>
        <begin position="120"/>
        <end position="189"/>
    </location>
</feature>
<feature type="transmembrane region" description="Helical" evidence="5">
    <location>
        <begin position="75"/>
        <end position="95"/>
    </location>
</feature>
<dbReference type="EMBL" id="LUGG01000001">
    <property type="protein sequence ID" value="OBZ79813.1"/>
    <property type="molecule type" value="Genomic_DNA"/>
</dbReference>
<dbReference type="Gene3D" id="1.10.30.10">
    <property type="entry name" value="High mobility group box domain"/>
    <property type="match status" value="1"/>
</dbReference>
<dbReference type="PANTHER" id="PTHR10270:SF161">
    <property type="entry name" value="SEX-DETERMINING REGION Y PROTEIN"/>
    <property type="match status" value="1"/>
</dbReference>
<accession>A0A1C7MSG7</accession>
<dbReference type="SUPFAM" id="SSF47095">
    <property type="entry name" value="HMG-box"/>
    <property type="match status" value="1"/>
</dbReference>
<feature type="compositionally biased region" description="Low complexity" evidence="4">
    <location>
        <begin position="277"/>
        <end position="289"/>
    </location>
</feature>
<feature type="compositionally biased region" description="Acidic residues" evidence="4">
    <location>
        <begin position="227"/>
        <end position="236"/>
    </location>
</feature>
<feature type="region of interest" description="Disordered" evidence="4">
    <location>
        <begin position="191"/>
        <end position="354"/>
    </location>
</feature>
<evidence type="ECO:0000256" key="1">
    <source>
        <dbReference type="ARBA" id="ARBA00023125"/>
    </source>
</evidence>
<dbReference type="GO" id="GO:0005634">
    <property type="term" value="C:nucleus"/>
    <property type="evidence" value="ECO:0007669"/>
    <property type="project" value="UniProtKB-UniRule"/>
</dbReference>
<dbReference type="GO" id="GO:0030154">
    <property type="term" value="P:cell differentiation"/>
    <property type="evidence" value="ECO:0007669"/>
    <property type="project" value="TreeGrafter"/>
</dbReference>
<dbReference type="CDD" id="cd01389">
    <property type="entry name" value="HMG-box_ROX1-like"/>
    <property type="match status" value="1"/>
</dbReference>
<keyword evidence="1 3" id="KW-0238">DNA-binding</keyword>
<sequence>MRLQWLSSIEKGELERERRTPKGSSSLSSPHPTRYLSLLLPYLCASLSCVLAVLSKLVGRVVPGSGRLLRIPVSALVYTVFATIVVGVGQSVVSLESLFPIPFPQTTTPSDVSREESISPPRPPNAFMVFRSVCWAVLKHSDFPERHHANFSVIIGRRWHMLTPAQQAVFGLIANEEKEIHAERYPGYKYRPAKKAKKGQPVKEGKEKKRAGSGKAVGKRSQKREDDADFDEDDGDYQASSPRYVSAYRTMQLRTRKQRVRVSYDEDEEDEGDDEPSSLPVKSEPSSSPSLPPTPLSLASPLCSPNRLPSPSSQSYSPCPSLIESDELSEDSAQSEDSPLLDPAAERKENQDQDDDVHMLATDHAEMSLWSSGSPRLFPIEDDFMLGLTDGCLEDSLTPSLSAFNFDICPDVCASADLAFGAYPAEDQSSGPTDAEIKALAAQWLTFSM</sequence>
<keyword evidence="5" id="KW-1133">Transmembrane helix</keyword>
<dbReference type="InterPro" id="IPR050140">
    <property type="entry name" value="SRY-related_HMG-box_TF-like"/>
</dbReference>
<feature type="compositionally biased region" description="Basic residues" evidence="4">
    <location>
        <begin position="208"/>
        <end position="222"/>
    </location>
</feature>
<keyword evidence="5" id="KW-0812">Transmembrane</keyword>
<dbReference type="PROSITE" id="PS50118">
    <property type="entry name" value="HMG_BOX_2"/>
    <property type="match status" value="1"/>
</dbReference>
<keyword evidence="2" id="KW-0804">Transcription</keyword>
<feature type="compositionally biased region" description="Acidic residues" evidence="4">
    <location>
        <begin position="265"/>
        <end position="276"/>
    </location>
</feature>
<dbReference type="GO" id="GO:0001228">
    <property type="term" value="F:DNA-binding transcription activator activity, RNA polymerase II-specific"/>
    <property type="evidence" value="ECO:0007669"/>
    <property type="project" value="TreeGrafter"/>
</dbReference>
<protein>
    <submittedName>
        <fullName evidence="7">Putative transcription factor SOX-14</fullName>
    </submittedName>
</protein>
<evidence type="ECO:0000256" key="4">
    <source>
        <dbReference type="SAM" id="MobiDB-lite"/>
    </source>
</evidence>
<dbReference type="AlphaFoldDB" id="A0A1C7MSG7"/>
<dbReference type="Pfam" id="PF00505">
    <property type="entry name" value="HMG_box"/>
    <property type="match status" value="1"/>
</dbReference>
<name>A0A1C7MSG7_GRIFR</name>